<keyword evidence="2" id="KW-1185">Reference proteome</keyword>
<name>A0A1M7ZG55_9BACT</name>
<evidence type="ECO:0000313" key="1">
    <source>
        <dbReference type="EMBL" id="SHO63844.1"/>
    </source>
</evidence>
<protein>
    <submittedName>
        <fullName evidence="1">Uncharacterized protein</fullName>
    </submittedName>
</protein>
<dbReference type="EMBL" id="FRXN01000004">
    <property type="protein sequence ID" value="SHO63844.1"/>
    <property type="molecule type" value="Genomic_DNA"/>
</dbReference>
<dbReference type="Proteomes" id="UP000184609">
    <property type="component" value="Unassembled WGS sequence"/>
</dbReference>
<evidence type="ECO:0000313" key="2">
    <source>
        <dbReference type="Proteomes" id="UP000184609"/>
    </source>
</evidence>
<organism evidence="1 2">
    <name type="scientific">Algoriphagus zhangzhouensis</name>
    <dbReference type="NCBI Taxonomy" id="1073327"/>
    <lineage>
        <taxon>Bacteria</taxon>
        <taxon>Pseudomonadati</taxon>
        <taxon>Bacteroidota</taxon>
        <taxon>Cytophagia</taxon>
        <taxon>Cytophagales</taxon>
        <taxon>Cyclobacteriaceae</taxon>
        <taxon>Algoriphagus</taxon>
    </lineage>
</organism>
<dbReference type="STRING" id="1073327.SAMN04488108_3009"/>
<gene>
    <name evidence="1" type="ORF">SAMN04488108_3009</name>
</gene>
<sequence>MKVAATIRHVTKKPIQKMYGIPNNCGLSLSSLNRKMNEMRVRTRTLIHNKFQVLGFMGFSIEFSKSNKKE</sequence>
<proteinExistence type="predicted"/>
<reference evidence="2" key="1">
    <citation type="submission" date="2016-12" db="EMBL/GenBank/DDBJ databases">
        <authorList>
            <person name="Varghese N."/>
            <person name="Submissions S."/>
        </authorList>
    </citation>
    <scope>NUCLEOTIDE SEQUENCE [LARGE SCALE GENOMIC DNA]</scope>
    <source>
        <strain evidence="2">DSM 25035</strain>
    </source>
</reference>
<dbReference type="AlphaFoldDB" id="A0A1M7ZG55"/>
<accession>A0A1M7ZG55</accession>